<gene>
    <name evidence="1" type="ORF">MGAL_10B068020</name>
</gene>
<accession>A0A8B6C305</accession>
<dbReference type="Proteomes" id="UP000596742">
    <property type="component" value="Unassembled WGS sequence"/>
</dbReference>
<dbReference type="AlphaFoldDB" id="A0A8B6C305"/>
<reference evidence="1" key="1">
    <citation type="submission" date="2018-11" db="EMBL/GenBank/DDBJ databases">
        <authorList>
            <person name="Alioto T."/>
            <person name="Alioto T."/>
        </authorList>
    </citation>
    <scope>NUCLEOTIDE SEQUENCE</scope>
</reference>
<organism evidence="1 2">
    <name type="scientific">Mytilus galloprovincialis</name>
    <name type="common">Mediterranean mussel</name>
    <dbReference type="NCBI Taxonomy" id="29158"/>
    <lineage>
        <taxon>Eukaryota</taxon>
        <taxon>Metazoa</taxon>
        <taxon>Spiralia</taxon>
        <taxon>Lophotrochozoa</taxon>
        <taxon>Mollusca</taxon>
        <taxon>Bivalvia</taxon>
        <taxon>Autobranchia</taxon>
        <taxon>Pteriomorphia</taxon>
        <taxon>Mytilida</taxon>
        <taxon>Mytiloidea</taxon>
        <taxon>Mytilidae</taxon>
        <taxon>Mytilinae</taxon>
        <taxon>Mytilus</taxon>
    </lineage>
</organism>
<keyword evidence="2" id="KW-1185">Reference proteome</keyword>
<sequence>MCTWSMKETVKIELRSPNIELSIDTCNELSLPSTCLTGKNVNNVNISKQRISGDRIKKNKCTVEGENLVTKCTINKPIDSDIVSTTSSGVKSYEKSKEHNRIVPESGILSKIVLKTSRSGLDILIGKTERGRLILLRMGREGLELLLPGEHEYLRFNKVLTEDFQDVRTTPLMNDAVNDGILKIEKILKIKKL</sequence>
<dbReference type="EMBL" id="UYJE01001018">
    <property type="protein sequence ID" value="VDH98502.1"/>
    <property type="molecule type" value="Genomic_DNA"/>
</dbReference>
<evidence type="ECO:0000313" key="1">
    <source>
        <dbReference type="EMBL" id="VDH98502.1"/>
    </source>
</evidence>
<comment type="caution">
    <text evidence="1">The sequence shown here is derived from an EMBL/GenBank/DDBJ whole genome shotgun (WGS) entry which is preliminary data.</text>
</comment>
<evidence type="ECO:0000313" key="2">
    <source>
        <dbReference type="Proteomes" id="UP000596742"/>
    </source>
</evidence>
<proteinExistence type="predicted"/>
<name>A0A8B6C305_MYTGA</name>
<protein>
    <submittedName>
        <fullName evidence="1">Uncharacterized protein</fullName>
    </submittedName>
</protein>